<accession>A0A1R3X8Y9</accession>
<dbReference type="EMBL" id="FTPR01000002">
    <property type="protein sequence ID" value="SIT87347.1"/>
    <property type="molecule type" value="Genomic_DNA"/>
</dbReference>
<dbReference type="Proteomes" id="UP000186997">
    <property type="component" value="Unassembled WGS sequence"/>
</dbReference>
<name>A0A1R3X8Y9_9RHOB</name>
<dbReference type="STRING" id="287098.SAMN05421665_2362"/>
<reference evidence="2" key="1">
    <citation type="submission" date="2017-01" db="EMBL/GenBank/DDBJ databases">
        <authorList>
            <person name="Varghese N."/>
            <person name="Submissions S."/>
        </authorList>
    </citation>
    <scope>NUCLEOTIDE SEQUENCE [LARGE SCALE GENOMIC DNA]</scope>
    <source>
        <strain evidence="2">DSM 29591</strain>
    </source>
</reference>
<protein>
    <submittedName>
        <fullName evidence="1">Uncharacterized protein</fullName>
    </submittedName>
</protein>
<gene>
    <name evidence="1" type="ORF">SAMN05421665_2362</name>
</gene>
<keyword evidence="2" id="KW-1185">Reference proteome</keyword>
<evidence type="ECO:0000313" key="1">
    <source>
        <dbReference type="EMBL" id="SIT87347.1"/>
    </source>
</evidence>
<dbReference type="AlphaFoldDB" id="A0A1R3X8Y9"/>
<proteinExistence type="predicted"/>
<evidence type="ECO:0000313" key="2">
    <source>
        <dbReference type="Proteomes" id="UP000186997"/>
    </source>
</evidence>
<organism evidence="1 2">
    <name type="scientific">Yoonia rosea</name>
    <dbReference type="NCBI Taxonomy" id="287098"/>
    <lineage>
        <taxon>Bacteria</taxon>
        <taxon>Pseudomonadati</taxon>
        <taxon>Pseudomonadota</taxon>
        <taxon>Alphaproteobacteria</taxon>
        <taxon>Rhodobacterales</taxon>
        <taxon>Paracoccaceae</taxon>
        <taxon>Yoonia</taxon>
    </lineage>
</organism>
<sequence>MIVSMDIRGACVGITQQFMPKDALLFGKASL</sequence>